<protein>
    <recommendedName>
        <fullName evidence="3">Phage protein</fullName>
    </recommendedName>
</protein>
<dbReference type="AlphaFoldDB" id="A0AAW7HSW7"/>
<accession>A0AAW7HSW7</accession>
<evidence type="ECO:0000313" key="1">
    <source>
        <dbReference type="EMBL" id="MDM3952907.1"/>
    </source>
</evidence>
<sequence>MGAAAGAGAAAGGGLLSAYSQIQQGKDAVKAANRQQRYLNDQARDVINQGDFAADMANEQGRQTAASQRTAFAANGVVVGQGSAGRVEQGTIDLARQDADQLRRNAFNQAMGLVDQGNEGVRQAKADFLTRRLNAFGSLLTGGGQAANMYSRG</sequence>
<organism evidence="1 2">
    <name type="scientific">Pseudomonas alloputida</name>
    <dbReference type="NCBI Taxonomy" id="1940621"/>
    <lineage>
        <taxon>Bacteria</taxon>
        <taxon>Pseudomonadati</taxon>
        <taxon>Pseudomonadota</taxon>
        <taxon>Gammaproteobacteria</taxon>
        <taxon>Pseudomonadales</taxon>
        <taxon>Pseudomonadaceae</taxon>
        <taxon>Pseudomonas</taxon>
    </lineage>
</organism>
<proteinExistence type="predicted"/>
<reference evidence="1" key="1">
    <citation type="submission" date="2023-06" db="EMBL/GenBank/DDBJ databases">
        <title>MBL-encoding genomic islands in Pseudomonas spp. in Poland.</title>
        <authorList>
            <person name="Urbanowicz P."/>
            <person name="Izdebski R."/>
            <person name="Biedrzycka M."/>
            <person name="Gniadkowski M."/>
        </authorList>
    </citation>
    <scope>NUCLEOTIDE SEQUENCE</scope>
    <source>
        <strain evidence="1">NMI5768_13</strain>
    </source>
</reference>
<dbReference type="Proteomes" id="UP001165439">
    <property type="component" value="Unassembled WGS sequence"/>
</dbReference>
<name>A0AAW7HSW7_9PSED</name>
<evidence type="ECO:0008006" key="3">
    <source>
        <dbReference type="Google" id="ProtNLM"/>
    </source>
</evidence>
<gene>
    <name evidence="1" type="ORF">LU674_011275</name>
</gene>
<comment type="caution">
    <text evidence="1">The sequence shown here is derived from an EMBL/GenBank/DDBJ whole genome shotgun (WGS) entry which is preliminary data.</text>
</comment>
<evidence type="ECO:0000313" key="2">
    <source>
        <dbReference type="Proteomes" id="UP001165439"/>
    </source>
</evidence>
<dbReference type="RefSeq" id="WP_198748508.1">
    <property type="nucleotide sequence ID" value="NZ_JAJSRF020000001.1"/>
</dbReference>
<dbReference type="EMBL" id="JAJSRF020000001">
    <property type="protein sequence ID" value="MDM3952907.1"/>
    <property type="molecule type" value="Genomic_DNA"/>
</dbReference>